<evidence type="ECO:0008006" key="3">
    <source>
        <dbReference type="Google" id="ProtNLM"/>
    </source>
</evidence>
<gene>
    <name evidence="1" type="ORF">GXP69_03375</name>
</gene>
<dbReference type="PROSITE" id="PS51257">
    <property type="entry name" value="PROKAR_LIPOPROTEIN"/>
    <property type="match status" value="1"/>
</dbReference>
<evidence type="ECO:0000313" key="1">
    <source>
        <dbReference type="EMBL" id="NEM96726.1"/>
    </source>
</evidence>
<proteinExistence type="predicted"/>
<evidence type="ECO:0000313" key="2">
    <source>
        <dbReference type="Proteomes" id="UP000474777"/>
    </source>
</evidence>
<dbReference type="AlphaFoldDB" id="A0A6B3LR93"/>
<comment type="caution">
    <text evidence="1">The sequence shown here is derived from an EMBL/GenBank/DDBJ whole genome shotgun (WGS) entry which is preliminary data.</text>
</comment>
<dbReference type="EMBL" id="JAAGWD010000001">
    <property type="protein sequence ID" value="NEM96726.1"/>
    <property type="molecule type" value="Genomic_DNA"/>
</dbReference>
<dbReference type="RefSeq" id="WP_163912373.1">
    <property type="nucleotide sequence ID" value="NZ_JAAGWD010000001.1"/>
</dbReference>
<accession>A0A6B3LR93</accession>
<sequence>MKSITKLILSCCAVLLLTGGCSDKDNPEPECLRVETVGPDCDTGWHILEIVKNQEVGTQAKKYIGQLESGFVTTDNLPQAYRQPGVEFDATLELNGEYGPRCVTITVMYPAVKITNICSNPPVIATGS</sequence>
<protein>
    <recommendedName>
        <fullName evidence="3">Lipoprotein</fullName>
    </recommendedName>
</protein>
<name>A0A6B3LR93_9BACT</name>
<keyword evidence="2" id="KW-1185">Reference proteome</keyword>
<dbReference type="Proteomes" id="UP000474777">
    <property type="component" value="Unassembled WGS sequence"/>
</dbReference>
<reference evidence="1 2" key="1">
    <citation type="submission" date="2020-02" db="EMBL/GenBank/DDBJ databases">
        <authorList>
            <person name="Kim M.K."/>
        </authorList>
    </citation>
    <scope>NUCLEOTIDE SEQUENCE [LARGE SCALE GENOMIC DNA]</scope>
    <source>
        <strain evidence="1 2">BT327</strain>
    </source>
</reference>
<organism evidence="1 2">
    <name type="scientific">Pontibacter burrus</name>
    <dbReference type="NCBI Taxonomy" id="2704466"/>
    <lineage>
        <taxon>Bacteria</taxon>
        <taxon>Pseudomonadati</taxon>
        <taxon>Bacteroidota</taxon>
        <taxon>Cytophagia</taxon>
        <taxon>Cytophagales</taxon>
        <taxon>Hymenobacteraceae</taxon>
        <taxon>Pontibacter</taxon>
    </lineage>
</organism>